<name>A0A0A8YRB5_ARUDO</name>
<organism evidence="1">
    <name type="scientific">Arundo donax</name>
    <name type="common">Giant reed</name>
    <name type="synonym">Donax arundinaceus</name>
    <dbReference type="NCBI Taxonomy" id="35708"/>
    <lineage>
        <taxon>Eukaryota</taxon>
        <taxon>Viridiplantae</taxon>
        <taxon>Streptophyta</taxon>
        <taxon>Embryophyta</taxon>
        <taxon>Tracheophyta</taxon>
        <taxon>Spermatophyta</taxon>
        <taxon>Magnoliopsida</taxon>
        <taxon>Liliopsida</taxon>
        <taxon>Poales</taxon>
        <taxon>Poaceae</taxon>
        <taxon>PACMAD clade</taxon>
        <taxon>Arundinoideae</taxon>
        <taxon>Arundineae</taxon>
        <taxon>Arundo</taxon>
    </lineage>
</organism>
<proteinExistence type="predicted"/>
<protein>
    <submittedName>
        <fullName evidence="1">Uncharacterized protein</fullName>
    </submittedName>
</protein>
<sequence length="13" mass="1511">MRVISTKSSFLEI</sequence>
<reference evidence="1" key="2">
    <citation type="journal article" date="2015" name="Data Brief">
        <title>Shoot transcriptome of the giant reed, Arundo donax.</title>
        <authorList>
            <person name="Barrero R.A."/>
            <person name="Guerrero F.D."/>
            <person name="Moolhuijzen P."/>
            <person name="Goolsby J.A."/>
            <person name="Tidwell J."/>
            <person name="Bellgard S.E."/>
            <person name="Bellgard M.I."/>
        </authorList>
    </citation>
    <scope>NUCLEOTIDE SEQUENCE</scope>
    <source>
        <tissue evidence="1">Shoot tissue taken approximately 20 cm above the soil surface</tissue>
    </source>
</reference>
<reference evidence="1" key="1">
    <citation type="submission" date="2014-09" db="EMBL/GenBank/DDBJ databases">
        <authorList>
            <person name="Magalhaes I.L.F."/>
            <person name="Oliveira U."/>
            <person name="Santos F.R."/>
            <person name="Vidigal T.H.D.A."/>
            <person name="Brescovit A.D."/>
            <person name="Santos A.J."/>
        </authorList>
    </citation>
    <scope>NUCLEOTIDE SEQUENCE</scope>
    <source>
        <tissue evidence="1">Shoot tissue taken approximately 20 cm above the soil surface</tissue>
    </source>
</reference>
<evidence type="ECO:0000313" key="1">
    <source>
        <dbReference type="EMBL" id="JAD24927.1"/>
    </source>
</evidence>
<accession>A0A0A8YRB5</accession>
<dbReference type="EMBL" id="GBRH01272968">
    <property type="protein sequence ID" value="JAD24927.1"/>
    <property type="molecule type" value="Transcribed_RNA"/>
</dbReference>